<accession>A0ABT2GUW8</accession>
<organism evidence="3 4">
    <name type="scientific">Herbiconiux aconitum</name>
    <dbReference type="NCBI Taxonomy" id="2970913"/>
    <lineage>
        <taxon>Bacteria</taxon>
        <taxon>Bacillati</taxon>
        <taxon>Actinomycetota</taxon>
        <taxon>Actinomycetes</taxon>
        <taxon>Micrococcales</taxon>
        <taxon>Microbacteriaceae</taxon>
        <taxon>Herbiconiux</taxon>
    </lineage>
</organism>
<feature type="compositionally biased region" description="Polar residues" evidence="1">
    <location>
        <begin position="61"/>
        <end position="71"/>
    </location>
</feature>
<keyword evidence="4" id="KW-1185">Reference proteome</keyword>
<keyword evidence="2" id="KW-0812">Transmembrane</keyword>
<gene>
    <name evidence="3" type="ORF">N1027_17840</name>
</gene>
<evidence type="ECO:0000256" key="1">
    <source>
        <dbReference type="SAM" id="MobiDB-lite"/>
    </source>
</evidence>
<feature type="compositionally biased region" description="Low complexity" evidence="1">
    <location>
        <begin position="25"/>
        <end position="38"/>
    </location>
</feature>
<dbReference type="RefSeq" id="WP_259509674.1">
    <property type="nucleotide sequence ID" value="NZ_JANLCM010000002.1"/>
</dbReference>
<feature type="transmembrane region" description="Helical" evidence="2">
    <location>
        <begin position="90"/>
        <end position="112"/>
    </location>
</feature>
<feature type="compositionally biased region" description="Basic and acidic residues" evidence="1">
    <location>
        <begin position="40"/>
        <end position="50"/>
    </location>
</feature>
<reference evidence="3" key="1">
    <citation type="submission" date="2022-08" db="EMBL/GenBank/DDBJ databases">
        <authorList>
            <person name="Deng Y."/>
            <person name="Han X.-F."/>
            <person name="Zhang Y.-Q."/>
        </authorList>
    </citation>
    <scope>NUCLEOTIDE SEQUENCE</scope>
    <source>
        <strain evidence="3">CPCC 205763</strain>
    </source>
</reference>
<protein>
    <submittedName>
        <fullName evidence="3">Uncharacterized protein</fullName>
    </submittedName>
</protein>
<dbReference type="EMBL" id="JANLCM010000002">
    <property type="protein sequence ID" value="MCS5719997.1"/>
    <property type="molecule type" value="Genomic_DNA"/>
</dbReference>
<feature type="compositionally biased region" description="Pro residues" evidence="1">
    <location>
        <begin position="10"/>
        <end position="24"/>
    </location>
</feature>
<proteinExistence type="predicted"/>
<evidence type="ECO:0000313" key="4">
    <source>
        <dbReference type="Proteomes" id="UP001165584"/>
    </source>
</evidence>
<evidence type="ECO:0000256" key="2">
    <source>
        <dbReference type="SAM" id="Phobius"/>
    </source>
</evidence>
<evidence type="ECO:0000313" key="3">
    <source>
        <dbReference type="EMBL" id="MCS5719997.1"/>
    </source>
</evidence>
<keyword evidence="2" id="KW-0472">Membrane</keyword>
<dbReference type="Proteomes" id="UP001165584">
    <property type="component" value="Unassembled WGS sequence"/>
</dbReference>
<sequence length="238" mass="24374">MNPHDDENTPRPPASAATPPPPGTPDRTAASQQPADADAALERLLSRADPARSLPPLDPARTTSLKETTMSRADERTATPSPAPRPRRRLSWAIAVGAAAAVLAVVGISVAVQLGASSPQVTELAAGPGNGAEIAMKCAEITPEMLAGYADVAFEATATSIADDGTVTLSVTDRYAGDITDIVEVPQGDDVMLDGMPLHYDEGSSYLIAASDGSILSCGQSGPATPALEQLYAAAFGR</sequence>
<feature type="region of interest" description="Disordered" evidence="1">
    <location>
        <begin position="1"/>
        <end position="86"/>
    </location>
</feature>
<comment type="caution">
    <text evidence="3">The sequence shown here is derived from an EMBL/GenBank/DDBJ whole genome shotgun (WGS) entry which is preliminary data.</text>
</comment>
<name>A0ABT2GUW8_9MICO</name>
<keyword evidence="2" id="KW-1133">Transmembrane helix</keyword>